<reference evidence="2 3" key="1">
    <citation type="submission" date="2020-08" db="EMBL/GenBank/DDBJ databases">
        <title>Genomic Encyclopedia of Type Strains, Phase IV (KMG-IV): sequencing the most valuable type-strain genomes for metagenomic binning, comparative biology and taxonomic classification.</title>
        <authorList>
            <person name="Goeker M."/>
        </authorList>
    </citation>
    <scope>NUCLEOTIDE SEQUENCE [LARGE SCALE GENOMIC DNA]</scope>
    <source>
        <strain evidence="2 3">DSM 25024</strain>
    </source>
</reference>
<dbReference type="RefSeq" id="WP_090958766.1">
    <property type="nucleotide sequence ID" value="NZ_FOOA01000001.1"/>
</dbReference>
<dbReference type="EMBL" id="JACIDO010000001">
    <property type="protein sequence ID" value="MBB3934224.1"/>
    <property type="molecule type" value="Genomic_DNA"/>
</dbReference>
<gene>
    <name evidence="2" type="ORF">GGR05_000335</name>
</gene>
<organism evidence="2 3">
    <name type="scientific">Aureimonas phyllosphaerae</name>
    <dbReference type="NCBI Taxonomy" id="1166078"/>
    <lineage>
        <taxon>Bacteria</taxon>
        <taxon>Pseudomonadati</taxon>
        <taxon>Pseudomonadota</taxon>
        <taxon>Alphaproteobacteria</taxon>
        <taxon>Hyphomicrobiales</taxon>
        <taxon>Aurantimonadaceae</taxon>
        <taxon>Aureimonas</taxon>
    </lineage>
</organism>
<comment type="caution">
    <text evidence="2">The sequence shown here is derived from an EMBL/GenBank/DDBJ whole genome shotgun (WGS) entry which is preliminary data.</text>
</comment>
<name>A0A7W6BQM0_9HYPH</name>
<dbReference type="InterPro" id="IPR036629">
    <property type="entry name" value="YjbJ_sf"/>
</dbReference>
<proteinExistence type="predicted"/>
<dbReference type="AlphaFoldDB" id="A0A7W6BQM0"/>
<evidence type="ECO:0000313" key="3">
    <source>
        <dbReference type="Proteomes" id="UP000531216"/>
    </source>
</evidence>
<sequence>MGEKNDQAAKKEALGSVKEALGKVIGNERVEAEGAAEKAVGKAEGRKKDAPPRKGEASRRS</sequence>
<dbReference type="SUPFAM" id="SSF69047">
    <property type="entry name" value="Hypothetical protein YjbJ"/>
    <property type="match status" value="1"/>
</dbReference>
<feature type="compositionally biased region" description="Basic and acidic residues" evidence="1">
    <location>
        <begin position="26"/>
        <end position="61"/>
    </location>
</feature>
<evidence type="ECO:0000313" key="2">
    <source>
        <dbReference type="EMBL" id="MBB3934224.1"/>
    </source>
</evidence>
<feature type="region of interest" description="Disordered" evidence="1">
    <location>
        <begin position="24"/>
        <end position="61"/>
    </location>
</feature>
<protein>
    <submittedName>
        <fullName evidence="2">Uncharacterized protein YjbJ (UPF0337 family)</fullName>
    </submittedName>
</protein>
<accession>A0A7W6BQM0</accession>
<evidence type="ECO:0000256" key="1">
    <source>
        <dbReference type="SAM" id="MobiDB-lite"/>
    </source>
</evidence>
<keyword evidence="3" id="KW-1185">Reference proteome</keyword>
<dbReference type="Proteomes" id="UP000531216">
    <property type="component" value="Unassembled WGS sequence"/>
</dbReference>